<evidence type="ECO:0000313" key="2">
    <source>
        <dbReference type="EMBL" id="CAI5756976.1"/>
    </source>
</evidence>
<keyword evidence="3" id="KW-1185">Reference proteome</keyword>
<dbReference type="Proteomes" id="UP001152885">
    <property type="component" value="Unassembled WGS sequence"/>
</dbReference>
<dbReference type="EMBL" id="CANTUO010000001">
    <property type="protein sequence ID" value="CAI5756976.1"/>
    <property type="molecule type" value="Genomic_DNA"/>
</dbReference>
<organism evidence="2 3">
    <name type="scientific">Candida verbasci</name>
    <dbReference type="NCBI Taxonomy" id="1227364"/>
    <lineage>
        <taxon>Eukaryota</taxon>
        <taxon>Fungi</taxon>
        <taxon>Dikarya</taxon>
        <taxon>Ascomycota</taxon>
        <taxon>Saccharomycotina</taxon>
        <taxon>Pichiomycetes</taxon>
        <taxon>Debaryomycetaceae</taxon>
        <taxon>Candida/Lodderomyces clade</taxon>
        <taxon>Candida</taxon>
    </lineage>
</organism>
<comment type="caution">
    <text evidence="2">The sequence shown here is derived from an EMBL/GenBank/DDBJ whole genome shotgun (WGS) entry which is preliminary data.</text>
</comment>
<proteinExistence type="predicted"/>
<feature type="compositionally biased region" description="Acidic residues" evidence="1">
    <location>
        <begin position="486"/>
        <end position="519"/>
    </location>
</feature>
<evidence type="ECO:0000313" key="3">
    <source>
        <dbReference type="Proteomes" id="UP001152885"/>
    </source>
</evidence>
<name>A0A9W4TTX5_9ASCO</name>
<accession>A0A9W4TTX5</accession>
<reference evidence="2" key="1">
    <citation type="submission" date="2022-12" db="EMBL/GenBank/DDBJ databases">
        <authorList>
            <person name="Brejova B."/>
        </authorList>
    </citation>
    <scope>NUCLEOTIDE SEQUENCE</scope>
</reference>
<dbReference type="AlphaFoldDB" id="A0A9W4TTX5"/>
<sequence>MSIDYLWTDDELTQFEREALFSDTTFTFTIISKTIDECLLKLNEFFKPWLDEYPWNLNKPKFDKFQYDQEFYYIYGELSYHDYSQDSNLLLAILFLFTKFYDCFIHVWDNELVEPILFHCHEILPENLQDVTTSQNRIWIHDYKCIEINQHTDNYLNLKRAIYQLSNNDYGINTDITNKIIKFTQLDEYLGDIHDLKLCLPINFAKLVSNEPMLISKCLIELEDIEQFEPLLYNENLVDVTVPVNSMNLGVLLSITHENQLNDFKKNASEIIMNGLVKLKNKLTVNEVPNEIKRNSRDKLQNILIDRGLLTHNVDENKEIYDIILNSPKDSIQREEQLAKQLEAIFEEGTIHLQEVINEDDWEEEEEEDELTDDELNLFRWKYYDTTSEWIPKKEVKLKYDQFNQSMLKYNEEFKNEFKNTDFEDFPEFLESEVILEMHKPNNTYNNDSDYENENSQSYEGDMSYSEYLKFKKQLRKNPNETINSDTDEDDVDWEDIKDDDDSQDVMSDDSQEYIEPYDIDTPRVQELPNFSPEEETVEGVTENLKNLKTKDK</sequence>
<evidence type="ECO:0000256" key="1">
    <source>
        <dbReference type="SAM" id="MobiDB-lite"/>
    </source>
</evidence>
<dbReference type="OrthoDB" id="27237at2759"/>
<feature type="region of interest" description="Disordered" evidence="1">
    <location>
        <begin position="479"/>
        <end position="553"/>
    </location>
</feature>
<protein>
    <submittedName>
        <fullName evidence="2">Uncharacterized protein</fullName>
    </submittedName>
</protein>
<gene>
    <name evidence="2" type="ORF">CANVERA_P1493</name>
</gene>